<dbReference type="AlphaFoldDB" id="G5SR59"/>
<organism evidence="1 2">
    <name type="scientific">Paraprevotella clara YIT 11840</name>
    <dbReference type="NCBI Taxonomy" id="762968"/>
    <lineage>
        <taxon>Bacteria</taxon>
        <taxon>Pseudomonadati</taxon>
        <taxon>Bacteroidota</taxon>
        <taxon>Bacteroidia</taxon>
        <taxon>Bacteroidales</taxon>
        <taxon>Prevotellaceae</taxon>
        <taxon>Paraprevotella</taxon>
    </lineage>
</organism>
<protein>
    <submittedName>
        <fullName evidence="1">Uncharacterized protein</fullName>
    </submittedName>
</protein>
<evidence type="ECO:0000313" key="2">
    <source>
        <dbReference type="Proteomes" id="UP000003598"/>
    </source>
</evidence>
<reference evidence="1 2" key="1">
    <citation type="submission" date="2011-03" db="EMBL/GenBank/DDBJ databases">
        <authorList>
            <person name="Weinstock G."/>
            <person name="Sodergren E."/>
            <person name="Clifton S."/>
            <person name="Fulton L."/>
            <person name="Fulton B."/>
            <person name="Courtney L."/>
            <person name="Fronick C."/>
            <person name="Harrison M."/>
            <person name="Strong C."/>
            <person name="Farmer C."/>
            <person name="Delahaunty K."/>
            <person name="Markovic C."/>
            <person name="Hall O."/>
            <person name="Minx P."/>
            <person name="Tomlinson C."/>
            <person name="Mitreva M."/>
            <person name="Hou S."/>
            <person name="Chen J."/>
            <person name="Wollam A."/>
            <person name="Pepin K.H."/>
            <person name="Johnson M."/>
            <person name="Bhonagiri V."/>
            <person name="Zhang X."/>
            <person name="Suruliraj S."/>
            <person name="Warren W."/>
            <person name="Chinwalla A."/>
            <person name="Mardis E.R."/>
            <person name="Wilson R.K."/>
        </authorList>
    </citation>
    <scope>NUCLEOTIDE SEQUENCE [LARGE SCALE GENOMIC DNA]</scope>
    <source>
        <strain evidence="1 2">YIT 11840</strain>
    </source>
</reference>
<dbReference type="EMBL" id="AFFY01000022">
    <property type="protein sequence ID" value="EHH00612.1"/>
    <property type="molecule type" value="Genomic_DNA"/>
</dbReference>
<gene>
    <name evidence="1" type="ORF">HMPREF9441_01849</name>
</gene>
<dbReference type="Proteomes" id="UP000003598">
    <property type="component" value="Unassembled WGS sequence"/>
</dbReference>
<comment type="caution">
    <text evidence="1">The sequence shown here is derived from an EMBL/GenBank/DDBJ whole genome shotgun (WGS) entry which is preliminary data.</text>
</comment>
<dbReference type="HOGENOM" id="CLU_3313971_0_0_10"/>
<evidence type="ECO:0000313" key="1">
    <source>
        <dbReference type="EMBL" id="EHH00612.1"/>
    </source>
</evidence>
<keyword evidence="2" id="KW-1185">Reference proteome</keyword>
<dbReference type="STRING" id="762968.HMPREF9441_01849"/>
<sequence length="39" mass="4753">MSCQKDITLHKTKANCLLIKWFCFKKKFSMRREVFDNNV</sequence>
<accession>G5SR59</accession>
<name>G5SR59_9BACT</name>
<proteinExistence type="predicted"/>